<feature type="domain" description="ABC transporter" evidence="11">
    <location>
        <begin position="329"/>
        <end position="591"/>
    </location>
</feature>
<keyword evidence="9" id="KW-0325">Glycoprotein</keyword>
<keyword evidence="2" id="KW-0813">Transport</keyword>
<keyword evidence="14" id="KW-1185">Reference proteome</keyword>
<dbReference type="InterPro" id="IPR011527">
    <property type="entry name" value="ABC1_TM_dom"/>
</dbReference>
<comment type="subcellular location">
    <subcellularLocation>
        <location evidence="1">Cell membrane</location>
        <topology evidence="1">Multi-pass membrane protein</topology>
    </subcellularLocation>
</comment>
<dbReference type="InterPro" id="IPR027417">
    <property type="entry name" value="P-loop_NTPase"/>
</dbReference>
<keyword evidence="8 10" id="KW-0472">Membrane</keyword>
<feature type="transmembrane region" description="Helical" evidence="10">
    <location>
        <begin position="12"/>
        <end position="34"/>
    </location>
</feature>
<evidence type="ECO:0000256" key="4">
    <source>
        <dbReference type="ARBA" id="ARBA00022692"/>
    </source>
</evidence>
<evidence type="ECO:0000256" key="8">
    <source>
        <dbReference type="ARBA" id="ARBA00023136"/>
    </source>
</evidence>
<evidence type="ECO:0000256" key="7">
    <source>
        <dbReference type="ARBA" id="ARBA00022989"/>
    </source>
</evidence>
<reference evidence="13 14" key="1">
    <citation type="journal article" date="2022" name="Nat. Genet.">
        <title>Improved pea reference genome and pan-genome highlight genomic features and evolutionary characteristics.</title>
        <authorList>
            <person name="Yang T."/>
            <person name="Liu R."/>
            <person name="Luo Y."/>
            <person name="Hu S."/>
            <person name="Wang D."/>
            <person name="Wang C."/>
            <person name="Pandey M.K."/>
            <person name="Ge S."/>
            <person name="Xu Q."/>
            <person name="Li N."/>
            <person name="Li G."/>
            <person name="Huang Y."/>
            <person name="Saxena R.K."/>
            <person name="Ji Y."/>
            <person name="Li M."/>
            <person name="Yan X."/>
            <person name="He Y."/>
            <person name="Liu Y."/>
            <person name="Wang X."/>
            <person name="Xiang C."/>
            <person name="Varshney R.K."/>
            <person name="Ding H."/>
            <person name="Gao S."/>
            <person name="Zong X."/>
        </authorList>
    </citation>
    <scope>NUCLEOTIDE SEQUENCE [LARGE SCALE GENOMIC DNA]</scope>
    <source>
        <strain evidence="13 14">cv. Zhongwan 6</strain>
    </source>
</reference>
<keyword evidence="4 10" id="KW-0812">Transmembrane</keyword>
<keyword evidence="6" id="KW-0067">ATP-binding</keyword>
<proteinExistence type="predicted"/>
<dbReference type="Gene3D" id="1.20.1560.10">
    <property type="entry name" value="ABC transporter type 1, transmembrane domain"/>
    <property type="match status" value="1"/>
</dbReference>
<keyword evidence="5" id="KW-0547">Nucleotide-binding</keyword>
<evidence type="ECO:0000313" key="13">
    <source>
        <dbReference type="EMBL" id="KAI5405738.1"/>
    </source>
</evidence>
<name>A0A9D4WQG3_PEA</name>
<keyword evidence="7 10" id="KW-1133">Transmembrane helix</keyword>
<dbReference type="InterPro" id="IPR036640">
    <property type="entry name" value="ABC1_TM_sf"/>
</dbReference>
<dbReference type="PROSITE" id="PS50929">
    <property type="entry name" value="ABC_TM1F"/>
    <property type="match status" value="1"/>
</dbReference>
<dbReference type="Proteomes" id="UP001058974">
    <property type="component" value="Chromosome 5"/>
</dbReference>
<protein>
    <recommendedName>
        <fullName evidence="15">ABC transporter C family member 15</fullName>
    </recommendedName>
</protein>
<keyword evidence="3" id="KW-1003">Cell membrane</keyword>
<evidence type="ECO:0008006" key="15">
    <source>
        <dbReference type="Google" id="ProtNLM"/>
    </source>
</evidence>
<dbReference type="InterPro" id="IPR050173">
    <property type="entry name" value="ABC_transporter_C-like"/>
</dbReference>
<dbReference type="FunFam" id="3.40.50.300:FF:002145">
    <property type="entry name" value="ABC transporter (MsbA subfamily)"/>
    <property type="match status" value="1"/>
</dbReference>
<dbReference type="GO" id="GO:0005886">
    <property type="term" value="C:plasma membrane"/>
    <property type="evidence" value="ECO:0007669"/>
    <property type="project" value="UniProtKB-SubCell"/>
</dbReference>
<evidence type="ECO:0000256" key="3">
    <source>
        <dbReference type="ARBA" id="ARBA00022475"/>
    </source>
</evidence>
<dbReference type="PANTHER" id="PTHR24223">
    <property type="entry name" value="ATP-BINDING CASSETTE SUB-FAMILY C"/>
    <property type="match status" value="1"/>
</dbReference>
<dbReference type="GO" id="GO:0016887">
    <property type="term" value="F:ATP hydrolysis activity"/>
    <property type="evidence" value="ECO:0007669"/>
    <property type="project" value="InterPro"/>
</dbReference>
<evidence type="ECO:0000259" key="12">
    <source>
        <dbReference type="PROSITE" id="PS50929"/>
    </source>
</evidence>
<evidence type="ECO:0000256" key="10">
    <source>
        <dbReference type="SAM" id="Phobius"/>
    </source>
</evidence>
<dbReference type="AlphaFoldDB" id="A0A9D4WQG3"/>
<dbReference type="GO" id="GO:0140359">
    <property type="term" value="F:ABC-type transporter activity"/>
    <property type="evidence" value="ECO:0007669"/>
    <property type="project" value="InterPro"/>
</dbReference>
<evidence type="ECO:0000256" key="1">
    <source>
        <dbReference type="ARBA" id="ARBA00004651"/>
    </source>
</evidence>
<dbReference type="InterPro" id="IPR003439">
    <property type="entry name" value="ABC_transporter-like_ATP-bd"/>
</dbReference>
<dbReference type="Pfam" id="PF00005">
    <property type="entry name" value="ABC_tran"/>
    <property type="match status" value="1"/>
</dbReference>
<gene>
    <name evidence="13" type="ORF">KIW84_052485</name>
</gene>
<dbReference type="EMBL" id="JAMSHJ010000005">
    <property type="protein sequence ID" value="KAI5405738.1"/>
    <property type="molecule type" value="Genomic_DNA"/>
</dbReference>
<evidence type="ECO:0000256" key="6">
    <source>
        <dbReference type="ARBA" id="ARBA00022840"/>
    </source>
</evidence>
<dbReference type="CDD" id="cd03244">
    <property type="entry name" value="ABCC_MRP_domain2"/>
    <property type="match status" value="1"/>
</dbReference>
<evidence type="ECO:0000256" key="9">
    <source>
        <dbReference type="ARBA" id="ARBA00023180"/>
    </source>
</evidence>
<dbReference type="PANTHER" id="PTHR24223:SF165">
    <property type="entry name" value="ABC TRANSPORTER C FAMILY MEMBER 15-RELATED"/>
    <property type="match status" value="1"/>
</dbReference>
<dbReference type="SUPFAM" id="SSF52540">
    <property type="entry name" value="P-loop containing nucleoside triphosphate hydrolases"/>
    <property type="match status" value="1"/>
</dbReference>
<evidence type="ECO:0000313" key="14">
    <source>
        <dbReference type="Proteomes" id="UP001058974"/>
    </source>
</evidence>
<evidence type="ECO:0000256" key="2">
    <source>
        <dbReference type="ARBA" id="ARBA00022448"/>
    </source>
</evidence>
<comment type="caution">
    <text evidence="13">The sequence shown here is derived from an EMBL/GenBank/DDBJ whole genome shotgun (WGS) entry which is preliminary data.</text>
</comment>
<dbReference type="PROSITE" id="PS50893">
    <property type="entry name" value="ABC_TRANSPORTER_2"/>
    <property type="match status" value="1"/>
</dbReference>
<dbReference type="Gene3D" id="3.40.50.300">
    <property type="entry name" value="P-loop containing nucleotide triphosphate hydrolases"/>
    <property type="match status" value="1"/>
</dbReference>
<dbReference type="SUPFAM" id="SSF90123">
    <property type="entry name" value="ABC transporter transmembrane region"/>
    <property type="match status" value="1"/>
</dbReference>
<dbReference type="Pfam" id="PF00664">
    <property type="entry name" value="ABC_membrane"/>
    <property type="match status" value="1"/>
</dbReference>
<organism evidence="13 14">
    <name type="scientific">Pisum sativum</name>
    <name type="common">Garden pea</name>
    <name type="synonym">Lathyrus oleraceus</name>
    <dbReference type="NCBI Taxonomy" id="3888"/>
    <lineage>
        <taxon>Eukaryota</taxon>
        <taxon>Viridiplantae</taxon>
        <taxon>Streptophyta</taxon>
        <taxon>Embryophyta</taxon>
        <taxon>Tracheophyta</taxon>
        <taxon>Spermatophyta</taxon>
        <taxon>Magnoliopsida</taxon>
        <taxon>eudicotyledons</taxon>
        <taxon>Gunneridae</taxon>
        <taxon>Pentapetalae</taxon>
        <taxon>rosids</taxon>
        <taxon>fabids</taxon>
        <taxon>Fabales</taxon>
        <taxon>Fabaceae</taxon>
        <taxon>Papilionoideae</taxon>
        <taxon>50 kb inversion clade</taxon>
        <taxon>NPAAA clade</taxon>
        <taxon>Hologalegina</taxon>
        <taxon>IRL clade</taxon>
        <taxon>Fabeae</taxon>
        <taxon>Lathyrus</taxon>
    </lineage>
</organism>
<evidence type="ECO:0000259" key="11">
    <source>
        <dbReference type="PROSITE" id="PS50893"/>
    </source>
</evidence>
<accession>A0A9D4WQG3</accession>
<dbReference type="GO" id="GO:0005524">
    <property type="term" value="F:ATP binding"/>
    <property type="evidence" value="ECO:0007669"/>
    <property type="project" value="UniProtKB-KW"/>
</dbReference>
<evidence type="ECO:0000256" key="5">
    <source>
        <dbReference type="ARBA" id="ARBA00022741"/>
    </source>
</evidence>
<feature type="domain" description="ABC transmembrane type-1" evidence="12">
    <location>
        <begin position="243"/>
        <end position="370"/>
    </location>
</feature>
<sequence>MLLVPPKPINTITITIMLAFTFFLIFFSSGFLHFPSVSPSLPPIHHSFTLPSINSSSDPFTDLLSSFRKWDSRVGCDKFREKTNGVLLNHSKVVSLQEFGGGCGGFELNHVSVLVKGWTWIPDNLDNLYSCRCGLSCLWTKSNVLADKPDALLFETSTPPIQVDFIFAEMYEEHFDMLDFAMVVSFLKLKGLNRSKCVRLGNSKPCRMVCFLNNTDSRNDCGDVSGGMASVYHLHSSNCNLHMRYYNPTARELARLAQIQITPILHHFSESLAGAASIRAFDQEGRFMSTNLVLLDGFSRPWFHNVSAMEWLSFRLNLLSNFVFAFSLVLLVSLPEGFINPSIAGLAVTYGINLNVLQASVIWNICNAENKMISVERILQYTNLASESPLVIENCRPPRNWPETGTISFQNLQEENRRRRTNRQIGLHDLRSRLSIIPQDPALFEGTVRGNLDPLEQYSDIEVWEALDKCQLGHLVRAMDEKLDSPVVENGDNWSAGQRQLFCLGRALLKKSSILVLDEATASVDSATDGVIQDIICQEFNNRTVVTIAHRIHTVIDSDLVLVLSDGRIAEYDEPSKLLEREDSFFYKLIKEYSSRSHSFNNLATQHVQNKE</sequence>
<dbReference type="Gramene" id="Psat05G0248500-T1">
    <property type="protein sequence ID" value="KAI5405738.1"/>
    <property type="gene ID" value="KIW84_052485"/>
</dbReference>